<accession>A0A336K7D3</accession>
<keyword evidence="2" id="KW-0768">Sushi</keyword>
<evidence type="ECO:0000313" key="5">
    <source>
        <dbReference type="EMBL" id="SSX17297.1"/>
    </source>
</evidence>
<dbReference type="Pfam" id="PF00084">
    <property type="entry name" value="Sushi"/>
    <property type="match status" value="1"/>
</dbReference>
<evidence type="ECO:0000256" key="1">
    <source>
        <dbReference type="ARBA" id="ARBA00023157"/>
    </source>
</evidence>
<keyword evidence="1 2" id="KW-1015">Disulfide bond</keyword>
<evidence type="ECO:0000256" key="2">
    <source>
        <dbReference type="PROSITE-ProRule" id="PRU00302"/>
    </source>
</evidence>
<sequence>MFCTRATVNEPQKCSFPGAPAHSTVTFTDETLDNGAVAQYSCERGFELLGPSRRVCDHGSWVPEGVPFCELENKIKMNRYEIGLNLNTKYLNIKKKSFPIKRTISSDIFSGFEKEN</sequence>
<dbReference type="EMBL" id="UFQS01000005">
    <property type="protein sequence ID" value="SSW96910.1"/>
    <property type="molecule type" value="Genomic_DNA"/>
</dbReference>
<comment type="caution">
    <text evidence="2">Lacks conserved residue(s) required for the propagation of feature annotation.</text>
</comment>
<evidence type="ECO:0000313" key="4">
    <source>
        <dbReference type="EMBL" id="SSW96910.1"/>
    </source>
</evidence>
<feature type="disulfide bond" evidence="2">
    <location>
        <begin position="42"/>
        <end position="69"/>
    </location>
</feature>
<protein>
    <submittedName>
        <fullName evidence="4">CSON012523 protein</fullName>
    </submittedName>
</protein>
<dbReference type="InterPro" id="IPR035976">
    <property type="entry name" value="Sushi/SCR/CCP_sf"/>
</dbReference>
<gene>
    <name evidence="4" type="primary">CSON012523</name>
</gene>
<feature type="domain" description="Sushi" evidence="3">
    <location>
        <begin position="12"/>
        <end position="71"/>
    </location>
</feature>
<reference evidence="4" key="1">
    <citation type="submission" date="2018-04" db="EMBL/GenBank/DDBJ databases">
        <authorList>
            <person name="Go L.Y."/>
            <person name="Mitchell J.A."/>
        </authorList>
    </citation>
    <scope>NUCLEOTIDE SEQUENCE</scope>
    <source>
        <tissue evidence="4">Whole organism</tissue>
    </source>
</reference>
<dbReference type="PROSITE" id="PS50923">
    <property type="entry name" value="SUSHI"/>
    <property type="match status" value="1"/>
</dbReference>
<dbReference type="InterPro" id="IPR000436">
    <property type="entry name" value="Sushi_SCR_CCP_dom"/>
</dbReference>
<name>A0A336K7D3_CULSO</name>
<proteinExistence type="predicted"/>
<dbReference type="CDD" id="cd00033">
    <property type="entry name" value="CCP"/>
    <property type="match status" value="1"/>
</dbReference>
<dbReference type="VEuPathDB" id="VectorBase:CSON012523"/>
<dbReference type="SUPFAM" id="SSF57535">
    <property type="entry name" value="Complement control module/SCR domain"/>
    <property type="match status" value="1"/>
</dbReference>
<dbReference type="SMART" id="SM00032">
    <property type="entry name" value="CCP"/>
    <property type="match status" value="1"/>
</dbReference>
<dbReference type="Gene3D" id="2.10.70.10">
    <property type="entry name" value="Complement Module, domain 1"/>
    <property type="match status" value="1"/>
</dbReference>
<dbReference type="AlphaFoldDB" id="A0A336K7D3"/>
<evidence type="ECO:0000259" key="3">
    <source>
        <dbReference type="PROSITE" id="PS50923"/>
    </source>
</evidence>
<dbReference type="EMBL" id="UFQT01000005">
    <property type="protein sequence ID" value="SSX17297.1"/>
    <property type="molecule type" value="Genomic_DNA"/>
</dbReference>
<organism evidence="4">
    <name type="scientific">Culicoides sonorensis</name>
    <name type="common">Biting midge</name>
    <dbReference type="NCBI Taxonomy" id="179676"/>
    <lineage>
        <taxon>Eukaryota</taxon>
        <taxon>Metazoa</taxon>
        <taxon>Ecdysozoa</taxon>
        <taxon>Arthropoda</taxon>
        <taxon>Hexapoda</taxon>
        <taxon>Insecta</taxon>
        <taxon>Pterygota</taxon>
        <taxon>Neoptera</taxon>
        <taxon>Endopterygota</taxon>
        <taxon>Diptera</taxon>
        <taxon>Nematocera</taxon>
        <taxon>Chironomoidea</taxon>
        <taxon>Ceratopogonidae</taxon>
        <taxon>Ceratopogoninae</taxon>
        <taxon>Culicoides</taxon>
        <taxon>Monoculicoides</taxon>
    </lineage>
</organism>
<reference evidence="5" key="2">
    <citation type="submission" date="2018-07" db="EMBL/GenBank/DDBJ databases">
        <authorList>
            <person name="Quirk P.G."/>
            <person name="Krulwich T.A."/>
        </authorList>
    </citation>
    <scope>NUCLEOTIDE SEQUENCE</scope>
</reference>